<evidence type="ECO:0000313" key="2">
    <source>
        <dbReference type="EMBL" id="AMD00277.1"/>
    </source>
</evidence>
<gene>
    <name evidence="2" type="ORF">LOKO_01204</name>
</gene>
<dbReference type="PATRIC" id="fig|507626.3.peg.1192"/>
<name>A0A109ULC4_9GAMM</name>
<accession>A0A109ULC4</accession>
<dbReference type="Proteomes" id="UP000063387">
    <property type="component" value="Chromosome"/>
</dbReference>
<dbReference type="InterPro" id="IPR022061">
    <property type="entry name" value="DUF3617"/>
</dbReference>
<evidence type="ECO:0008006" key="4">
    <source>
        <dbReference type="Google" id="ProtNLM"/>
    </source>
</evidence>
<dbReference type="STRING" id="507626.LOKO_01204"/>
<evidence type="ECO:0000256" key="1">
    <source>
        <dbReference type="SAM" id="SignalP"/>
    </source>
</evidence>
<dbReference type="Pfam" id="PF12276">
    <property type="entry name" value="DUF3617"/>
    <property type="match status" value="1"/>
</dbReference>
<keyword evidence="1" id="KW-0732">Signal</keyword>
<dbReference type="AlphaFoldDB" id="A0A109ULC4"/>
<dbReference type="EMBL" id="CP014226">
    <property type="protein sequence ID" value="AMD00277.1"/>
    <property type="molecule type" value="Genomic_DNA"/>
</dbReference>
<dbReference type="OrthoDB" id="8235498at2"/>
<proteinExistence type="predicted"/>
<sequence>MPFRSLLAATVLMLPLTAVAESPNIVPGQWQFTSTTSVEGDMPIPDQTESHQECIVQGDLDDADFQFLEVEEGCELLEHNVSADGVDYKMVCHADGGQADIDGRMDFLGERVEGSVNIQTDSPMGEMTMNTTIEGERLGDC</sequence>
<organism evidence="2 3">
    <name type="scientific">Halomonas chromatireducens</name>
    <dbReference type="NCBI Taxonomy" id="507626"/>
    <lineage>
        <taxon>Bacteria</taxon>
        <taxon>Pseudomonadati</taxon>
        <taxon>Pseudomonadota</taxon>
        <taxon>Gammaproteobacteria</taxon>
        <taxon>Oceanospirillales</taxon>
        <taxon>Halomonadaceae</taxon>
        <taxon>Halomonas</taxon>
    </lineage>
</organism>
<reference evidence="2 3" key="2">
    <citation type="submission" date="2016-02" db="EMBL/GenBank/DDBJ databases">
        <authorList>
            <person name="Wen L."/>
            <person name="He K."/>
            <person name="Yang H."/>
        </authorList>
    </citation>
    <scope>NUCLEOTIDE SEQUENCE [LARGE SCALE GENOMIC DNA]</scope>
    <source>
        <strain evidence="2 3">AGD 8-3</strain>
    </source>
</reference>
<feature type="chain" id="PRO_5007140957" description="DUF3617 domain-containing protein" evidence="1">
    <location>
        <begin position="21"/>
        <end position="141"/>
    </location>
</feature>
<dbReference type="KEGG" id="hco:LOKO_01204"/>
<feature type="signal peptide" evidence="1">
    <location>
        <begin position="1"/>
        <end position="20"/>
    </location>
</feature>
<reference evidence="2 3" key="1">
    <citation type="journal article" date="2016" name="Genome Announc.">
        <title>Draft Genome Sequence of 'Halomonas chromatireducens' Strain AGD 8-3, a Haloalkaliphilic Chromate- and Selenite-Reducing Gammaproteobacterium.</title>
        <authorList>
            <person name="Sharko F.S."/>
            <person name="Shapovalova A.A."/>
            <person name="Tsygankova S.V."/>
            <person name="Komova A.V."/>
            <person name="Boulygina E.S."/>
            <person name="Teslyuk A.B."/>
            <person name="Gotovtsev P.M."/>
            <person name="Namsaraev Z.B."/>
            <person name="Khijniak T.V."/>
            <person name="Nedoluzhko A.V."/>
            <person name="Vasilov R.G."/>
        </authorList>
    </citation>
    <scope>NUCLEOTIDE SEQUENCE [LARGE SCALE GENOMIC DNA]</scope>
    <source>
        <strain evidence="2 3">AGD 8-3</strain>
    </source>
</reference>
<evidence type="ECO:0000313" key="3">
    <source>
        <dbReference type="Proteomes" id="UP000063387"/>
    </source>
</evidence>
<protein>
    <recommendedName>
        <fullName evidence="4">DUF3617 domain-containing protein</fullName>
    </recommendedName>
</protein>
<keyword evidence="3" id="KW-1185">Reference proteome</keyword>